<reference evidence="1" key="1">
    <citation type="submission" date="2020-03" db="EMBL/GenBank/DDBJ databases">
        <title>A high-quality chromosome-level genome assembly of a woody plant with both climbing and erect habits, Rhamnella rubrinervis.</title>
        <authorList>
            <person name="Lu Z."/>
            <person name="Yang Y."/>
            <person name="Zhu X."/>
            <person name="Sun Y."/>
        </authorList>
    </citation>
    <scope>NUCLEOTIDE SEQUENCE</scope>
    <source>
        <strain evidence="1">BYM</strain>
        <tissue evidence="1">Leaf</tissue>
    </source>
</reference>
<protein>
    <submittedName>
        <fullName evidence="1">Uncharacterized protein</fullName>
    </submittedName>
</protein>
<evidence type="ECO:0000313" key="1">
    <source>
        <dbReference type="EMBL" id="KAF3437485.1"/>
    </source>
</evidence>
<dbReference type="EMBL" id="VOIH02000009">
    <property type="protein sequence ID" value="KAF3437485.1"/>
    <property type="molecule type" value="Genomic_DNA"/>
</dbReference>
<proteinExistence type="predicted"/>
<sequence length="123" mass="13693">MAWRTGHHAGPYSLIFTFKIGEEGAGWRSSMPYRRPSLSNLHIGTQDGMEDRPSCRTAGWPALHAILAGLPHPIFIYGMEDRLSCSPYSLNFTFKIGEEDSQNGCPPAIPQAFLIQSFHIKSD</sequence>
<gene>
    <name evidence="1" type="ORF">FNV43_RR20238</name>
</gene>
<organism evidence="1 2">
    <name type="scientific">Rhamnella rubrinervis</name>
    <dbReference type="NCBI Taxonomy" id="2594499"/>
    <lineage>
        <taxon>Eukaryota</taxon>
        <taxon>Viridiplantae</taxon>
        <taxon>Streptophyta</taxon>
        <taxon>Embryophyta</taxon>
        <taxon>Tracheophyta</taxon>
        <taxon>Spermatophyta</taxon>
        <taxon>Magnoliopsida</taxon>
        <taxon>eudicotyledons</taxon>
        <taxon>Gunneridae</taxon>
        <taxon>Pentapetalae</taxon>
        <taxon>rosids</taxon>
        <taxon>fabids</taxon>
        <taxon>Rosales</taxon>
        <taxon>Rhamnaceae</taxon>
        <taxon>rhamnoid group</taxon>
        <taxon>Rhamneae</taxon>
        <taxon>Rhamnella</taxon>
    </lineage>
</organism>
<name>A0A8K0GWW0_9ROSA</name>
<accession>A0A8K0GWW0</accession>
<dbReference type="AlphaFoldDB" id="A0A8K0GWW0"/>
<dbReference type="Proteomes" id="UP000796880">
    <property type="component" value="Unassembled WGS sequence"/>
</dbReference>
<keyword evidence="2" id="KW-1185">Reference proteome</keyword>
<evidence type="ECO:0000313" key="2">
    <source>
        <dbReference type="Proteomes" id="UP000796880"/>
    </source>
</evidence>
<comment type="caution">
    <text evidence="1">The sequence shown here is derived from an EMBL/GenBank/DDBJ whole genome shotgun (WGS) entry which is preliminary data.</text>
</comment>